<dbReference type="FunFam" id="2.170.130.10:FF:000001">
    <property type="entry name" value="Catecholate siderophore TonB-dependent receptor"/>
    <property type="match status" value="1"/>
</dbReference>
<dbReference type="SUPFAM" id="SSF56935">
    <property type="entry name" value="Porins"/>
    <property type="match status" value="1"/>
</dbReference>
<dbReference type="AlphaFoldDB" id="A0A2R4WUK3"/>
<organism evidence="19 20">
    <name type="scientific">Methylobacterium currus</name>
    <dbReference type="NCBI Taxonomy" id="2051553"/>
    <lineage>
        <taxon>Bacteria</taxon>
        <taxon>Pseudomonadati</taxon>
        <taxon>Pseudomonadota</taxon>
        <taxon>Alphaproteobacteria</taxon>
        <taxon>Hyphomicrobiales</taxon>
        <taxon>Methylobacteriaceae</taxon>
        <taxon>Methylobacterium</taxon>
    </lineage>
</organism>
<dbReference type="PANTHER" id="PTHR32552:SF68">
    <property type="entry name" value="FERRICHROME OUTER MEMBRANE TRANSPORTER_PHAGE RECEPTOR"/>
    <property type="match status" value="1"/>
</dbReference>
<feature type="chain" id="PRO_5015310855" evidence="16">
    <location>
        <begin position="36"/>
        <end position="757"/>
    </location>
</feature>
<accession>A0A2R4WUK3</accession>
<keyword evidence="8" id="KW-0408">Iron</keyword>
<evidence type="ECO:0000256" key="3">
    <source>
        <dbReference type="ARBA" id="ARBA00022448"/>
    </source>
</evidence>
<evidence type="ECO:0000256" key="5">
    <source>
        <dbReference type="ARBA" id="ARBA00022496"/>
    </source>
</evidence>
<dbReference type="RefSeq" id="WP_099956904.1">
    <property type="nucleotide sequence ID" value="NZ_CP028844.1"/>
</dbReference>
<dbReference type="Pfam" id="PF07715">
    <property type="entry name" value="Plug"/>
    <property type="match status" value="1"/>
</dbReference>
<keyword evidence="3 14" id="KW-0813">Transport</keyword>
<sequence>MKIGNSQGVGPQRSATLRLALAGVSLLSLAGAAAAQDATSPRRGTANPPAEATIQLEQISVSGQGNGGVSPVPAGTPVRAVESPTGPVNGFVATRSATATKTNTPLIETPQSITVVGREQIDVQKAQTLTQATQYAAGLYSGTFGADSRLDYFTLRGFVASDYGLYRDGLQLLNYGFAYFRTDTFGLERIEVLRGPAAVLFGAGTPGGLINQVTKRPPLDPLRYIEVGGGAFGQGGFGYTAFDLGGPAGPDGHWFYRLTGSGRVGGNQVEGAPEDRGYIAPAFTYKPDGATKFTFLSSVQYDNAAVTANFLPYSGTVRPNLSGLRIPRSLNVGDVGLNTFRREQAYIGYEFEHAFNETWTFRQNLRYSYVDSFQNSYIGQLGYSDAAETRLGRYQFRDSARAALFQVDNQAEARFSDGFFRHNLLLGLDYKNYNLHDNQASTFPGPDLSILFPVYGQRVASPTPYLINANSFNQLGLYAQDQIKLTDQLSLVLGLRQDFADNRTRNLLTPSSPTGGRSDNALTYRTALIYNFDFGLAPYVSYSTSFQPQIGTAFSGAGFRPETGNQIEGGVKFEPPGQGYFLTLAGFEINRQGVLVPDPANAFFSIQSGSQRSTGFEAQLNVTLAEGLNAVAAFTTYDLVTTKDADPARIGRTPVNIPETFASAFFDYTIPVGELRGFGFGGGVRYVGRSFADVPNTLKVSDYVLFDAQVHYNIDNWRLALNATNIADRRFVSSCQSAVSCFYGDARRVVASVSYKW</sequence>
<keyword evidence="11 14" id="KW-0472">Membrane</keyword>
<dbReference type="GO" id="GO:0015891">
    <property type="term" value="P:siderophore transport"/>
    <property type="evidence" value="ECO:0007669"/>
    <property type="project" value="InterPro"/>
</dbReference>
<evidence type="ECO:0000256" key="6">
    <source>
        <dbReference type="ARBA" id="ARBA00022692"/>
    </source>
</evidence>
<name>A0A2R4WUK3_9HYPH</name>
<evidence type="ECO:0000313" key="20">
    <source>
        <dbReference type="Proteomes" id="UP000244755"/>
    </source>
</evidence>
<keyword evidence="5" id="KW-0410">Iron transport</keyword>
<keyword evidence="10 15" id="KW-0798">TonB box</keyword>
<feature type="domain" description="TonB-dependent receptor plug" evidence="18">
    <location>
        <begin position="106"/>
        <end position="208"/>
    </location>
</feature>
<dbReference type="GO" id="GO:0038023">
    <property type="term" value="F:signaling receptor activity"/>
    <property type="evidence" value="ECO:0007669"/>
    <property type="project" value="InterPro"/>
</dbReference>
<dbReference type="Gene3D" id="2.170.130.10">
    <property type="entry name" value="TonB-dependent receptor, plug domain"/>
    <property type="match status" value="1"/>
</dbReference>
<gene>
    <name evidence="19" type="ORF">DA075_30295</name>
</gene>
<dbReference type="InterPro" id="IPR000531">
    <property type="entry name" value="Beta-barrel_TonB"/>
</dbReference>
<evidence type="ECO:0000256" key="11">
    <source>
        <dbReference type="ARBA" id="ARBA00023136"/>
    </source>
</evidence>
<dbReference type="NCBIfam" id="TIGR01783">
    <property type="entry name" value="TonB-siderophor"/>
    <property type="match status" value="1"/>
</dbReference>
<dbReference type="InterPro" id="IPR012910">
    <property type="entry name" value="Plug_dom"/>
</dbReference>
<evidence type="ECO:0000256" key="15">
    <source>
        <dbReference type="RuleBase" id="RU003357"/>
    </source>
</evidence>
<keyword evidence="7 16" id="KW-0732">Signal</keyword>
<dbReference type="InterPro" id="IPR010105">
    <property type="entry name" value="TonB_sidphr_rcpt"/>
</dbReference>
<evidence type="ECO:0000256" key="4">
    <source>
        <dbReference type="ARBA" id="ARBA00022452"/>
    </source>
</evidence>
<dbReference type="GO" id="GO:0009279">
    <property type="term" value="C:cell outer membrane"/>
    <property type="evidence" value="ECO:0007669"/>
    <property type="project" value="UniProtKB-SubCell"/>
</dbReference>
<dbReference type="Pfam" id="PF00593">
    <property type="entry name" value="TonB_dep_Rec_b-barrel"/>
    <property type="match status" value="1"/>
</dbReference>
<dbReference type="Proteomes" id="UP000244755">
    <property type="component" value="Chromosome 2"/>
</dbReference>
<dbReference type="PROSITE" id="PS52016">
    <property type="entry name" value="TONB_DEPENDENT_REC_3"/>
    <property type="match status" value="1"/>
</dbReference>
<evidence type="ECO:0000256" key="16">
    <source>
        <dbReference type="SAM" id="SignalP"/>
    </source>
</evidence>
<evidence type="ECO:0000256" key="14">
    <source>
        <dbReference type="PROSITE-ProRule" id="PRU01360"/>
    </source>
</evidence>
<reference evidence="19 20" key="1">
    <citation type="submission" date="2018-04" db="EMBL/GenBank/DDBJ databases">
        <title>Methylobacterium sp. PR1016A genome.</title>
        <authorList>
            <person name="Park W."/>
        </authorList>
    </citation>
    <scope>NUCLEOTIDE SEQUENCE [LARGE SCALE GENOMIC DNA]</scope>
    <source>
        <strain evidence="19 20">PR1016A</strain>
    </source>
</reference>
<comment type="similarity">
    <text evidence="2 14 15">Belongs to the TonB-dependent receptor family.</text>
</comment>
<evidence type="ECO:0000256" key="12">
    <source>
        <dbReference type="ARBA" id="ARBA00023170"/>
    </source>
</evidence>
<evidence type="ECO:0000313" key="19">
    <source>
        <dbReference type="EMBL" id="AWB25229.1"/>
    </source>
</evidence>
<evidence type="ECO:0000256" key="1">
    <source>
        <dbReference type="ARBA" id="ARBA00004571"/>
    </source>
</evidence>
<keyword evidence="6 14" id="KW-0812">Transmembrane</keyword>
<dbReference type="EMBL" id="CP028844">
    <property type="protein sequence ID" value="AWB25229.1"/>
    <property type="molecule type" value="Genomic_DNA"/>
</dbReference>
<protein>
    <submittedName>
        <fullName evidence="19">TonB-dependent siderophore receptor</fullName>
    </submittedName>
</protein>
<keyword evidence="20" id="KW-1185">Reference proteome</keyword>
<dbReference type="Gene3D" id="2.40.170.20">
    <property type="entry name" value="TonB-dependent receptor, beta-barrel domain"/>
    <property type="match status" value="1"/>
</dbReference>
<dbReference type="GO" id="GO:0015344">
    <property type="term" value="F:siderophore uptake transmembrane transporter activity"/>
    <property type="evidence" value="ECO:0007669"/>
    <property type="project" value="TreeGrafter"/>
</dbReference>
<evidence type="ECO:0000259" key="18">
    <source>
        <dbReference type="Pfam" id="PF07715"/>
    </source>
</evidence>
<evidence type="ECO:0000256" key="2">
    <source>
        <dbReference type="ARBA" id="ARBA00009810"/>
    </source>
</evidence>
<keyword evidence="13 14" id="KW-0998">Cell outer membrane</keyword>
<dbReference type="KEGG" id="mee:DA075_30295"/>
<dbReference type="CDD" id="cd01347">
    <property type="entry name" value="ligand_gated_channel"/>
    <property type="match status" value="1"/>
</dbReference>
<evidence type="ECO:0000256" key="10">
    <source>
        <dbReference type="ARBA" id="ARBA00023077"/>
    </source>
</evidence>
<proteinExistence type="inferred from homology"/>
<feature type="domain" description="TonB-dependent receptor-like beta-barrel" evidence="17">
    <location>
        <begin position="303"/>
        <end position="726"/>
    </location>
</feature>
<keyword evidence="4 14" id="KW-1134">Transmembrane beta strand</keyword>
<keyword evidence="12 19" id="KW-0675">Receptor</keyword>
<comment type="subcellular location">
    <subcellularLocation>
        <location evidence="1 14">Cell outer membrane</location>
        <topology evidence="1 14">Multi-pass membrane protein</topology>
    </subcellularLocation>
</comment>
<keyword evidence="9" id="KW-0406">Ion transport</keyword>
<dbReference type="OrthoDB" id="9760333at2"/>
<dbReference type="PANTHER" id="PTHR32552">
    <property type="entry name" value="FERRICHROME IRON RECEPTOR-RELATED"/>
    <property type="match status" value="1"/>
</dbReference>
<dbReference type="InterPro" id="IPR037066">
    <property type="entry name" value="Plug_dom_sf"/>
</dbReference>
<evidence type="ECO:0000256" key="7">
    <source>
        <dbReference type="ARBA" id="ARBA00022729"/>
    </source>
</evidence>
<evidence type="ECO:0000259" key="17">
    <source>
        <dbReference type="Pfam" id="PF00593"/>
    </source>
</evidence>
<evidence type="ECO:0000256" key="13">
    <source>
        <dbReference type="ARBA" id="ARBA00023237"/>
    </source>
</evidence>
<evidence type="ECO:0000256" key="8">
    <source>
        <dbReference type="ARBA" id="ARBA00023004"/>
    </source>
</evidence>
<dbReference type="InterPro" id="IPR036942">
    <property type="entry name" value="Beta-barrel_TonB_sf"/>
</dbReference>
<feature type="signal peptide" evidence="16">
    <location>
        <begin position="1"/>
        <end position="35"/>
    </location>
</feature>
<dbReference type="InterPro" id="IPR039426">
    <property type="entry name" value="TonB-dep_rcpt-like"/>
</dbReference>
<evidence type="ECO:0000256" key="9">
    <source>
        <dbReference type="ARBA" id="ARBA00023065"/>
    </source>
</evidence>